<reference evidence="1 2" key="1">
    <citation type="submission" date="2017-10" db="EMBL/GenBank/DDBJ databases">
        <title>Comparative genomics between pathogenic Norcardia.</title>
        <authorList>
            <person name="Zeng L."/>
        </authorList>
    </citation>
    <scope>NUCLEOTIDE SEQUENCE [LARGE SCALE GENOMIC DNA]</scope>
    <source>
        <strain evidence="1 2">NC_YFY_NT001</strain>
    </source>
</reference>
<evidence type="ECO:0000313" key="2">
    <source>
        <dbReference type="Proteomes" id="UP000221961"/>
    </source>
</evidence>
<dbReference type="KEGG" id="ntp:CRH09_13670"/>
<dbReference type="RefSeq" id="WP_098694238.1">
    <property type="nucleotide sequence ID" value="NZ_CP023778.1"/>
</dbReference>
<organism evidence="1 2">
    <name type="scientific">Nocardia terpenica</name>
    <dbReference type="NCBI Taxonomy" id="455432"/>
    <lineage>
        <taxon>Bacteria</taxon>
        <taxon>Bacillati</taxon>
        <taxon>Actinomycetota</taxon>
        <taxon>Actinomycetes</taxon>
        <taxon>Mycobacteriales</taxon>
        <taxon>Nocardiaceae</taxon>
        <taxon>Nocardia</taxon>
    </lineage>
</organism>
<proteinExistence type="predicted"/>
<dbReference type="AlphaFoldDB" id="A0A291RIH6"/>
<dbReference type="EMBL" id="CP023778">
    <property type="protein sequence ID" value="ATL67089.1"/>
    <property type="molecule type" value="Genomic_DNA"/>
</dbReference>
<name>A0A291RIH6_9NOCA</name>
<gene>
    <name evidence="1" type="ORF">CRH09_13670</name>
</gene>
<dbReference type="GeneID" id="88358451"/>
<protein>
    <submittedName>
        <fullName evidence="1">Uncharacterized protein</fullName>
    </submittedName>
</protein>
<evidence type="ECO:0000313" key="1">
    <source>
        <dbReference type="EMBL" id="ATL67089.1"/>
    </source>
</evidence>
<accession>A0A291RIH6</accession>
<dbReference type="Proteomes" id="UP000221961">
    <property type="component" value="Chromosome"/>
</dbReference>
<sequence>MSTLWIITRGISNEVQAWPHGDVVLVDRAVPDALGYYRAALEYRGETADPDAWAYLEMLTRAHSDCYHLIFRTQLNPQIPLGTNKIRDGNQRFRALADQPGHVGSHEADGLRHVAPWSIHLYRLHFHHDHKPSSDTQRPGTRPQ</sequence>